<feature type="compositionally biased region" description="Basic and acidic residues" evidence="1">
    <location>
        <begin position="49"/>
        <end position="65"/>
    </location>
</feature>
<accession>A0A927H144</accession>
<name>A0A927H144_9BACL</name>
<evidence type="ECO:0008006" key="5">
    <source>
        <dbReference type="Google" id="ProtNLM"/>
    </source>
</evidence>
<dbReference type="RefSeq" id="WP_190930009.1">
    <property type="nucleotide sequence ID" value="NZ_JACXJA010000029.1"/>
</dbReference>
<comment type="caution">
    <text evidence="3">The sequence shown here is derived from an EMBL/GenBank/DDBJ whole genome shotgun (WGS) entry which is preliminary data.</text>
</comment>
<sequence length="186" mass="20611">MKKTKLFVLAVCTMIVLGGCGSKPQETSGNAAVQEQKPNTNTNQTPEPPKPDASKPDAAKPETSEPKTPAVDLELVKTKLKDPMTKEQVTKLLGDRYTKVTSALDDAEVWRYDIEPKTGYKFDAKEDMPDLAGIKNKNVKAQLFVSWDPGTKKTAYSAYVYYDEQKKKILSYYAGGELNGKVDEIQ</sequence>
<gene>
    <name evidence="3" type="ORF">IDH45_20550</name>
</gene>
<feature type="compositionally biased region" description="Polar residues" evidence="1">
    <location>
        <begin position="24"/>
        <end position="33"/>
    </location>
</feature>
<evidence type="ECO:0000313" key="3">
    <source>
        <dbReference type="EMBL" id="MBD2864380.1"/>
    </source>
</evidence>
<organism evidence="3 4">
    <name type="scientific">Paenibacillus oceani</name>
    <dbReference type="NCBI Taxonomy" id="2772510"/>
    <lineage>
        <taxon>Bacteria</taxon>
        <taxon>Bacillati</taxon>
        <taxon>Bacillota</taxon>
        <taxon>Bacilli</taxon>
        <taxon>Bacillales</taxon>
        <taxon>Paenibacillaceae</taxon>
        <taxon>Paenibacillus</taxon>
    </lineage>
</organism>
<evidence type="ECO:0000313" key="4">
    <source>
        <dbReference type="Proteomes" id="UP000639396"/>
    </source>
</evidence>
<feature type="chain" id="PRO_5039227074" description="Lipoprotein" evidence="2">
    <location>
        <begin position="19"/>
        <end position="186"/>
    </location>
</feature>
<proteinExistence type="predicted"/>
<dbReference type="Proteomes" id="UP000639396">
    <property type="component" value="Unassembled WGS sequence"/>
</dbReference>
<feature type="region of interest" description="Disordered" evidence="1">
    <location>
        <begin position="21"/>
        <end position="72"/>
    </location>
</feature>
<dbReference type="PROSITE" id="PS51257">
    <property type="entry name" value="PROKAR_LIPOPROTEIN"/>
    <property type="match status" value="1"/>
</dbReference>
<keyword evidence="2" id="KW-0732">Signal</keyword>
<protein>
    <recommendedName>
        <fullName evidence="5">Lipoprotein</fullName>
    </recommendedName>
</protein>
<feature type="compositionally biased region" description="Low complexity" evidence="1">
    <location>
        <begin position="34"/>
        <end position="45"/>
    </location>
</feature>
<evidence type="ECO:0000256" key="2">
    <source>
        <dbReference type="SAM" id="SignalP"/>
    </source>
</evidence>
<dbReference type="AlphaFoldDB" id="A0A927H144"/>
<keyword evidence="4" id="KW-1185">Reference proteome</keyword>
<evidence type="ECO:0000256" key="1">
    <source>
        <dbReference type="SAM" id="MobiDB-lite"/>
    </source>
</evidence>
<reference evidence="3" key="1">
    <citation type="submission" date="2020-09" db="EMBL/GenBank/DDBJ databases">
        <title>A novel bacterium of genus Paenibacillus, isolated from South China Sea.</title>
        <authorList>
            <person name="Huang H."/>
            <person name="Mo K."/>
            <person name="Hu Y."/>
        </authorList>
    </citation>
    <scope>NUCLEOTIDE SEQUENCE</scope>
    <source>
        <strain evidence="3">IB182363</strain>
    </source>
</reference>
<feature type="signal peptide" evidence="2">
    <location>
        <begin position="1"/>
        <end position="18"/>
    </location>
</feature>
<dbReference type="EMBL" id="JACXJA010000029">
    <property type="protein sequence ID" value="MBD2864380.1"/>
    <property type="molecule type" value="Genomic_DNA"/>
</dbReference>